<evidence type="ECO:0000313" key="3">
    <source>
        <dbReference type="EMBL" id="RDX60864.1"/>
    </source>
</evidence>
<dbReference type="CDD" id="cd09279">
    <property type="entry name" value="RNase_HI_like"/>
    <property type="match status" value="1"/>
</dbReference>
<reference evidence="3" key="1">
    <citation type="submission" date="2018-05" db="EMBL/GenBank/DDBJ databases">
        <title>Draft genome of Mucuna pruriens seed.</title>
        <authorList>
            <person name="Nnadi N.E."/>
            <person name="Vos R."/>
            <person name="Hasami M.H."/>
            <person name="Devisetty U.K."/>
            <person name="Aguiy J.C."/>
        </authorList>
    </citation>
    <scope>NUCLEOTIDE SEQUENCE [LARGE SCALE GENOMIC DNA]</scope>
    <source>
        <strain evidence="3">JCA_2017</strain>
    </source>
</reference>
<keyword evidence="4" id="KW-1185">Reference proteome</keyword>
<dbReference type="EMBL" id="QJKJ01016529">
    <property type="protein sequence ID" value="RDX60864.1"/>
    <property type="molecule type" value="Genomic_DNA"/>
</dbReference>
<evidence type="ECO:0000313" key="4">
    <source>
        <dbReference type="Proteomes" id="UP000257109"/>
    </source>
</evidence>
<protein>
    <recommendedName>
        <fullName evidence="2">RNase H type-1 domain-containing protein</fullName>
    </recommendedName>
</protein>
<feature type="region of interest" description="Disordered" evidence="1">
    <location>
        <begin position="1"/>
        <end position="43"/>
    </location>
</feature>
<dbReference type="AlphaFoldDB" id="A0A371E4B3"/>
<dbReference type="PANTHER" id="PTHR48475:SF2">
    <property type="entry name" value="RIBONUCLEASE H"/>
    <property type="match status" value="1"/>
</dbReference>
<dbReference type="Gene3D" id="3.30.420.10">
    <property type="entry name" value="Ribonuclease H-like superfamily/Ribonuclease H"/>
    <property type="match status" value="1"/>
</dbReference>
<evidence type="ECO:0000256" key="1">
    <source>
        <dbReference type="SAM" id="MobiDB-lite"/>
    </source>
</evidence>
<dbReference type="SUPFAM" id="SSF53098">
    <property type="entry name" value="Ribonuclease H-like"/>
    <property type="match status" value="1"/>
</dbReference>
<dbReference type="PANTHER" id="PTHR48475">
    <property type="entry name" value="RIBONUCLEASE H"/>
    <property type="match status" value="1"/>
</dbReference>
<feature type="domain" description="RNase H type-1" evidence="2">
    <location>
        <begin position="80"/>
        <end position="163"/>
    </location>
</feature>
<evidence type="ECO:0000259" key="2">
    <source>
        <dbReference type="Pfam" id="PF13456"/>
    </source>
</evidence>
<comment type="caution">
    <text evidence="3">The sequence shown here is derived from an EMBL/GenBank/DDBJ whole genome shotgun (WGS) entry which is preliminary data.</text>
</comment>
<dbReference type="Pfam" id="PF13456">
    <property type="entry name" value="RVT_3"/>
    <property type="match status" value="1"/>
</dbReference>
<name>A0A371E4B3_MUCPR</name>
<dbReference type="OrthoDB" id="1740909at2759"/>
<sequence length="165" mass="17898">MRRSLSKTEGHTRRSIDFDTLGPKSANPPGIGKTRPGRTDGGMERATIGHIKAQVIADFLIELTPKGGRELEGEWYLSIDGSSNHTGSGAGIVLEGPIKVLIEQSLHFEFKASNNQAEYEALLDGMKLAQELGTKKLTAKSDSMLVTGQINGDYQAKDPQLAKYQ</sequence>
<organism evidence="3 4">
    <name type="scientific">Mucuna pruriens</name>
    <name type="common">Velvet bean</name>
    <name type="synonym">Dolichos pruriens</name>
    <dbReference type="NCBI Taxonomy" id="157652"/>
    <lineage>
        <taxon>Eukaryota</taxon>
        <taxon>Viridiplantae</taxon>
        <taxon>Streptophyta</taxon>
        <taxon>Embryophyta</taxon>
        <taxon>Tracheophyta</taxon>
        <taxon>Spermatophyta</taxon>
        <taxon>Magnoliopsida</taxon>
        <taxon>eudicotyledons</taxon>
        <taxon>Gunneridae</taxon>
        <taxon>Pentapetalae</taxon>
        <taxon>rosids</taxon>
        <taxon>fabids</taxon>
        <taxon>Fabales</taxon>
        <taxon>Fabaceae</taxon>
        <taxon>Papilionoideae</taxon>
        <taxon>50 kb inversion clade</taxon>
        <taxon>NPAAA clade</taxon>
        <taxon>indigoferoid/millettioid clade</taxon>
        <taxon>Phaseoleae</taxon>
        <taxon>Mucuna</taxon>
    </lineage>
</organism>
<feature type="non-terminal residue" evidence="3">
    <location>
        <position position="1"/>
    </location>
</feature>
<proteinExistence type="predicted"/>
<dbReference type="GO" id="GO:0004523">
    <property type="term" value="F:RNA-DNA hybrid ribonuclease activity"/>
    <property type="evidence" value="ECO:0007669"/>
    <property type="project" value="InterPro"/>
</dbReference>
<dbReference type="InterPro" id="IPR012337">
    <property type="entry name" value="RNaseH-like_sf"/>
</dbReference>
<accession>A0A371E4B3</accession>
<dbReference type="InterPro" id="IPR036397">
    <property type="entry name" value="RNaseH_sf"/>
</dbReference>
<dbReference type="GO" id="GO:0003676">
    <property type="term" value="F:nucleic acid binding"/>
    <property type="evidence" value="ECO:0007669"/>
    <property type="project" value="InterPro"/>
</dbReference>
<dbReference type="Proteomes" id="UP000257109">
    <property type="component" value="Unassembled WGS sequence"/>
</dbReference>
<dbReference type="InterPro" id="IPR002156">
    <property type="entry name" value="RNaseH_domain"/>
</dbReference>
<gene>
    <name evidence="3" type="ORF">CR513_60967</name>
</gene>
<feature type="compositionally biased region" description="Basic and acidic residues" evidence="1">
    <location>
        <begin position="1"/>
        <end position="17"/>
    </location>
</feature>